<name>A0A1W2CT83_9SPHI</name>
<keyword evidence="2" id="KW-1185">Reference proteome</keyword>
<evidence type="ECO:0000313" key="2">
    <source>
        <dbReference type="Proteomes" id="UP000192678"/>
    </source>
</evidence>
<dbReference type="AlphaFoldDB" id="A0A1W2CT83"/>
<reference evidence="1 2" key="1">
    <citation type="submission" date="2017-04" db="EMBL/GenBank/DDBJ databases">
        <authorList>
            <person name="Afonso C.L."/>
            <person name="Miller P.J."/>
            <person name="Scott M.A."/>
            <person name="Spackman E."/>
            <person name="Goraichik I."/>
            <person name="Dimitrov K.M."/>
            <person name="Suarez D.L."/>
            <person name="Swayne D.E."/>
        </authorList>
    </citation>
    <scope>NUCLEOTIDE SEQUENCE [LARGE SCALE GENOMIC DNA]</scope>
    <source>
        <strain evidence="1 2">DSM 19625</strain>
    </source>
</reference>
<accession>A0A1W2CT83</accession>
<evidence type="ECO:0000313" key="1">
    <source>
        <dbReference type="EMBL" id="SMC88156.1"/>
    </source>
</evidence>
<dbReference type="EMBL" id="FWYB01000004">
    <property type="protein sequence ID" value="SMC88156.1"/>
    <property type="molecule type" value="Genomic_DNA"/>
</dbReference>
<gene>
    <name evidence="1" type="ORF">SAMN04488101_104240</name>
</gene>
<sequence length="49" mass="5739">MWTKMIIRVNAFSNLMHRLTPGLKNTIKLKFCFENPIYPFGYGVLISFS</sequence>
<proteinExistence type="predicted"/>
<feature type="non-terminal residue" evidence="1">
    <location>
        <position position="49"/>
    </location>
</feature>
<protein>
    <submittedName>
        <fullName evidence="1">Uncharacterized protein</fullName>
    </submittedName>
</protein>
<organism evidence="1 2">
    <name type="scientific">Pedobacter nyackensis</name>
    <dbReference type="NCBI Taxonomy" id="475255"/>
    <lineage>
        <taxon>Bacteria</taxon>
        <taxon>Pseudomonadati</taxon>
        <taxon>Bacteroidota</taxon>
        <taxon>Sphingobacteriia</taxon>
        <taxon>Sphingobacteriales</taxon>
        <taxon>Sphingobacteriaceae</taxon>
        <taxon>Pedobacter</taxon>
    </lineage>
</organism>
<dbReference type="Proteomes" id="UP000192678">
    <property type="component" value="Unassembled WGS sequence"/>
</dbReference>